<evidence type="ECO:0000313" key="1">
    <source>
        <dbReference type="EMBL" id="KAJ7026484.1"/>
    </source>
</evidence>
<evidence type="ECO:0000313" key="3">
    <source>
        <dbReference type="Proteomes" id="UP001218188"/>
    </source>
</evidence>
<comment type="caution">
    <text evidence="2">The sequence shown here is derived from an EMBL/GenBank/DDBJ whole genome shotgun (WGS) entry which is preliminary data.</text>
</comment>
<organism evidence="2 3">
    <name type="scientific">Mycena alexandri</name>
    <dbReference type="NCBI Taxonomy" id="1745969"/>
    <lineage>
        <taxon>Eukaryota</taxon>
        <taxon>Fungi</taxon>
        <taxon>Dikarya</taxon>
        <taxon>Basidiomycota</taxon>
        <taxon>Agaricomycotina</taxon>
        <taxon>Agaricomycetes</taxon>
        <taxon>Agaricomycetidae</taxon>
        <taxon>Agaricales</taxon>
        <taxon>Marasmiineae</taxon>
        <taxon>Mycenaceae</taxon>
        <taxon>Mycena</taxon>
    </lineage>
</organism>
<evidence type="ECO:0000313" key="2">
    <source>
        <dbReference type="EMBL" id="KAJ7028618.1"/>
    </source>
</evidence>
<dbReference type="Proteomes" id="UP001218188">
    <property type="component" value="Unassembled WGS sequence"/>
</dbReference>
<proteinExistence type="predicted"/>
<dbReference type="AlphaFoldDB" id="A0AAD6SJB9"/>
<accession>A0AAD6SJB9</accession>
<reference evidence="2" key="1">
    <citation type="submission" date="2023-03" db="EMBL/GenBank/DDBJ databases">
        <title>Massive genome expansion in bonnet fungi (Mycena s.s.) driven by repeated elements and novel gene families across ecological guilds.</title>
        <authorList>
            <consortium name="Lawrence Berkeley National Laboratory"/>
            <person name="Harder C.B."/>
            <person name="Miyauchi S."/>
            <person name="Viragh M."/>
            <person name="Kuo A."/>
            <person name="Thoen E."/>
            <person name="Andreopoulos B."/>
            <person name="Lu D."/>
            <person name="Skrede I."/>
            <person name="Drula E."/>
            <person name="Henrissat B."/>
            <person name="Morin E."/>
            <person name="Kohler A."/>
            <person name="Barry K."/>
            <person name="LaButti K."/>
            <person name="Morin E."/>
            <person name="Salamov A."/>
            <person name="Lipzen A."/>
            <person name="Mereny Z."/>
            <person name="Hegedus B."/>
            <person name="Baldrian P."/>
            <person name="Stursova M."/>
            <person name="Weitz H."/>
            <person name="Taylor A."/>
            <person name="Grigoriev I.V."/>
            <person name="Nagy L.G."/>
            <person name="Martin F."/>
            <person name="Kauserud H."/>
        </authorList>
    </citation>
    <scope>NUCLEOTIDE SEQUENCE</scope>
    <source>
        <strain evidence="2">CBHHK200</strain>
    </source>
</reference>
<dbReference type="EMBL" id="JARJCM010000137">
    <property type="protein sequence ID" value="KAJ7026484.1"/>
    <property type="molecule type" value="Genomic_DNA"/>
</dbReference>
<gene>
    <name evidence="2" type="ORF">C8F04DRAFT_1188427</name>
    <name evidence="1" type="ORF">C8F04DRAFT_1190429</name>
</gene>
<name>A0AAD6SJB9_9AGAR</name>
<sequence>MIVHAFTRFTARQCTVVGYSTLYPLQRLRYSTEPSKLGPTPPMNLPLMFASSSMKSQSRSRTLIAIRLFSIDGFLAAYGPPAFNILSHHLPGVPALPASAACGPGACKSFPFSVPTVLSSENVPQASFVLTPTSLVPIFD</sequence>
<keyword evidence="3" id="KW-1185">Reference proteome</keyword>
<dbReference type="EMBL" id="JARJCM010000110">
    <property type="protein sequence ID" value="KAJ7028618.1"/>
    <property type="molecule type" value="Genomic_DNA"/>
</dbReference>
<protein>
    <submittedName>
        <fullName evidence="2">Uncharacterized protein</fullName>
    </submittedName>
</protein>